<dbReference type="Proteomes" id="UP000283832">
    <property type="component" value="Unassembled WGS sequence"/>
</dbReference>
<sequence length="148" mass="16476">MVSIPTRAVNLTRQLVAITTVLPDAEGAVRGGELTCTVRLQPSPASRTYTVRLTYRHGLRPKVTVIDPPVLELHSDAEALPHVYPGDELCLYYPGEWKHHMLLATTILPWTTEWLLHYELWLIIGYWAGGGDTHATGGAVHYRPNRGA</sequence>
<dbReference type="InterPro" id="IPR058588">
    <property type="entry name" value="E2-CBASS"/>
</dbReference>
<keyword evidence="3" id="KW-1185">Reference proteome</keyword>
<evidence type="ECO:0000259" key="1">
    <source>
        <dbReference type="Pfam" id="PF26395"/>
    </source>
</evidence>
<dbReference type="Pfam" id="PF26395">
    <property type="entry name" value="E2-CBASS"/>
    <property type="match status" value="1"/>
</dbReference>
<proteinExistence type="predicted"/>
<protein>
    <recommendedName>
        <fullName evidence="1">Type II CBASS E2 protein domain-containing protein</fullName>
    </recommendedName>
</protein>
<dbReference type="OrthoDB" id="4736406at2"/>
<comment type="caution">
    <text evidence="2">The sequence shown here is derived from an EMBL/GenBank/DDBJ whole genome shotgun (WGS) entry which is preliminary data.</text>
</comment>
<name>A0A418MN39_9ACTN</name>
<reference evidence="2 3" key="1">
    <citation type="submission" date="2018-08" db="EMBL/GenBank/DDBJ databases">
        <title>Jishengella sp. nov., isolated from a root of Azadirachta indica A. Juss. var. siamensis Valenton.</title>
        <authorList>
            <person name="Kuncharoen N."/>
            <person name="Tanasupawat S."/>
            <person name="Kudo T."/>
            <person name="Ohkuma M."/>
        </authorList>
    </citation>
    <scope>NUCLEOTIDE SEQUENCE [LARGE SCALE GENOMIC DNA]</scope>
    <source>
        <strain evidence="2 3">AZ1-13</strain>
    </source>
</reference>
<feature type="domain" description="Type II CBASS E2 protein" evidence="1">
    <location>
        <begin position="14"/>
        <end position="134"/>
    </location>
</feature>
<evidence type="ECO:0000313" key="3">
    <source>
        <dbReference type="Proteomes" id="UP000283832"/>
    </source>
</evidence>
<dbReference type="EMBL" id="QXEC01000043">
    <property type="protein sequence ID" value="RIV31335.1"/>
    <property type="molecule type" value="Genomic_DNA"/>
</dbReference>
<dbReference type="RefSeq" id="WP_119579805.1">
    <property type="nucleotide sequence ID" value="NZ_QXEC01000043.1"/>
</dbReference>
<dbReference type="AlphaFoldDB" id="A0A418MN39"/>
<accession>A0A418MN39</accession>
<organism evidence="2 3">
    <name type="scientific">Micromonospora radicis</name>
    <dbReference type="NCBI Taxonomy" id="1894971"/>
    <lineage>
        <taxon>Bacteria</taxon>
        <taxon>Bacillati</taxon>
        <taxon>Actinomycetota</taxon>
        <taxon>Actinomycetes</taxon>
        <taxon>Micromonosporales</taxon>
        <taxon>Micromonosporaceae</taxon>
        <taxon>Micromonospora</taxon>
    </lineage>
</organism>
<evidence type="ECO:0000313" key="2">
    <source>
        <dbReference type="EMBL" id="RIV31335.1"/>
    </source>
</evidence>
<gene>
    <name evidence="2" type="ORF">D2L64_25815</name>
</gene>